<dbReference type="Gene3D" id="1.20.120.450">
    <property type="entry name" value="dinb family like domain"/>
    <property type="match status" value="1"/>
</dbReference>
<dbReference type="SUPFAM" id="SSF109854">
    <property type="entry name" value="DinB/YfiT-like putative metalloenzymes"/>
    <property type="match status" value="1"/>
</dbReference>
<dbReference type="InterPro" id="IPR024775">
    <property type="entry name" value="DinB-like"/>
</dbReference>
<keyword evidence="3" id="KW-1185">Reference proteome</keyword>
<organism evidence="2 3">
    <name type="scientific">Arthrobacter sulfonylureivorans</name>
    <dbReference type="NCBI Taxonomy" id="2486855"/>
    <lineage>
        <taxon>Bacteria</taxon>
        <taxon>Bacillati</taxon>
        <taxon>Actinomycetota</taxon>
        <taxon>Actinomycetes</taxon>
        <taxon>Micrococcales</taxon>
        <taxon>Micrococcaceae</taxon>
        <taxon>Arthrobacter</taxon>
    </lineage>
</organism>
<protein>
    <submittedName>
        <fullName evidence="2">DinB family protein</fullName>
    </submittedName>
</protein>
<dbReference type="EMBL" id="CP093326">
    <property type="protein sequence ID" value="UNK44652.1"/>
    <property type="molecule type" value="Genomic_DNA"/>
</dbReference>
<evidence type="ECO:0000313" key="2">
    <source>
        <dbReference type="EMBL" id="UNK44652.1"/>
    </source>
</evidence>
<evidence type="ECO:0000259" key="1">
    <source>
        <dbReference type="Pfam" id="PF12867"/>
    </source>
</evidence>
<proteinExistence type="predicted"/>
<feature type="domain" description="DinB-like" evidence="1">
    <location>
        <begin position="53"/>
        <end position="168"/>
    </location>
</feature>
<sequence>MPITPDSKDWTWVTERPCPECGFDPAGITPDRIGPAVLASVPRWQAALAEPGVGIRPDNSTWSVLEYAAHVRDLCRVFETRLQLMLGQDNPGFPDWDQDAAAVEGQYASLDPLAVAQELASSAADAAAGFNAVTPAEWDRSGTRSNGSVFTVTSLGSYFLHDVIHHLHDVGA</sequence>
<reference evidence="2 3" key="1">
    <citation type="submission" date="2022-03" db="EMBL/GenBank/DDBJ databases">
        <title>Isotopic signatures of nitrous oxide derived from detoxification processes.</title>
        <authorList>
            <person name="Behrendt U."/>
            <person name="Buchen C."/>
            <person name="Well R."/>
            <person name="Ulrich A."/>
            <person name="Rohe L."/>
            <person name="Kolb S."/>
            <person name="Schloter M."/>
            <person name="Horn M.A."/>
            <person name="Augustin J."/>
        </authorList>
    </citation>
    <scope>NUCLEOTIDE SEQUENCE [LARGE SCALE GENOMIC DNA]</scope>
    <source>
        <strain evidence="2 3">S4-C24</strain>
    </source>
</reference>
<accession>A0ABY3W3F9</accession>
<dbReference type="Proteomes" id="UP000829069">
    <property type="component" value="Chromosome"/>
</dbReference>
<gene>
    <name evidence="2" type="ORF">MNQ99_11745</name>
</gene>
<dbReference type="InterPro" id="IPR034660">
    <property type="entry name" value="DinB/YfiT-like"/>
</dbReference>
<evidence type="ECO:0000313" key="3">
    <source>
        <dbReference type="Proteomes" id="UP000829069"/>
    </source>
</evidence>
<dbReference type="RefSeq" id="WP_241913072.1">
    <property type="nucleotide sequence ID" value="NZ_CP093326.1"/>
</dbReference>
<dbReference type="Pfam" id="PF12867">
    <property type="entry name" value="DinB_2"/>
    <property type="match status" value="1"/>
</dbReference>
<name>A0ABY3W3F9_9MICC</name>